<evidence type="ECO:0000313" key="8">
    <source>
        <dbReference type="Proteomes" id="UP000830116"/>
    </source>
</evidence>
<keyword evidence="2" id="KW-1003">Cell membrane</keyword>
<keyword evidence="5 6" id="KW-0472">Membrane</keyword>
<evidence type="ECO:0000256" key="5">
    <source>
        <dbReference type="ARBA" id="ARBA00023136"/>
    </source>
</evidence>
<evidence type="ECO:0000313" key="7">
    <source>
        <dbReference type="EMBL" id="UOF02972.1"/>
    </source>
</evidence>
<dbReference type="PANTHER" id="PTHR23513">
    <property type="entry name" value="INTEGRAL MEMBRANE EFFLUX PROTEIN-RELATED"/>
    <property type="match status" value="1"/>
</dbReference>
<feature type="transmembrane region" description="Helical" evidence="6">
    <location>
        <begin position="321"/>
        <end position="344"/>
    </location>
</feature>
<name>A0ABY4CGH3_9BACT</name>
<evidence type="ECO:0000256" key="2">
    <source>
        <dbReference type="ARBA" id="ARBA00022475"/>
    </source>
</evidence>
<evidence type="ECO:0000256" key="3">
    <source>
        <dbReference type="ARBA" id="ARBA00022692"/>
    </source>
</evidence>
<organism evidence="7 8">
    <name type="scientific">Bdellovibrio reynosensis</name>
    <dbReference type="NCBI Taxonomy" id="2835041"/>
    <lineage>
        <taxon>Bacteria</taxon>
        <taxon>Pseudomonadati</taxon>
        <taxon>Bdellovibrionota</taxon>
        <taxon>Bdellovibrionia</taxon>
        <taxon>Bdellovibrionales</taxon>
        <taxon>Pseudobdellovibrionaceae</taxon>
        <taxon>Bdellovibrio</taxon>
    </lineage>
</organism>
<gene>
    <name evidence="7" type="ORF">MNR06_11985</name>
</gene>
<dbReference type="SUPFAM" id="SSF103473">
    <property type="entry name" value="MFS general substrate transporter"/>
    <property type="match status" value="1"/>
</dbReference>
<dbReference type="EMBL" id="CP093442">
    <property type="protein sequence ID" value="UOF02972.1"/>
    <property type="molecule type" value="Genomic_DNA"/>
</dbReference>
<dbReference type="InterPro" id="IPR011701">
    <property type="entry name" value="MFS"/>
</dbReference>
<accession>A0ABY4CGH3</accession>
<feature type="transmembrane region" description="Helical" evidence="6">
    <location>
        <begin position="20"/>
        <end position="43"/>
    </location>
</feature>
<keyword evidence="4 6" id="KW-1133">Transmembrane helix</keyword>
<reference evidence="7" key="1">
    <citation type="submission" date="2022-03" db="EMBL/GenBank/DDBJ databases">
        <title>Genome Identification and Characterization of new species Bdellovibrio reynosense LBG001 sp. nov. from a Mexico soil sample.</title>
        <authorList>
            <person name="Camilli A."/>
            <person name="Ajao Y."/>
            <person name="Guo X."/>
        </authorList>
    </citation>
    <scope>NUCLEOTIDE SEQUENCE</scope>
    <source>
        <strain evidence="7">LBG001</strain>
    </source>
</reference>
<feature type="transmembrane region" description="Helical" evidence="6">
    <location>
        <begin position="146"/>
        <end position="163"/>
    </location>
</feature>
<feature type="transmembrane region" description="Helical" evidence="6">
    <location>
        <begin position="234"/>
        <end position="254"/>
    </location>
</feature>
<dbReference type="InterPro" id="IPR036259">
    <property type="entry name" value="MFS_trans_sf"/>
</dbReference>
<keyword evidence="3 6" id="KW-0812">Transmembrane</keyword>
<evidence type="ECO:0000256" key="6">
    <source>
        <dbReference type="SAM" id="Phobius"/>
    </source>
</evidence>
<keyword evidence="8" id="KW-1185">Reference proteome</keyword>
<evidence type="ECO:0000256" key="1">
    <source>
        <dbReference type="ARBA" id="ARBA00004651"/>
    </source>
</evidence>
<feature type="transmembrane region" description="Helical" evidence="6">
    <location>
        <begin position="77"/>
        <end position="106"/>
    </location>
</feature>
<feature type="transmembrane region" description="Helical" evidence="6">
    <location>
        <begin position="266"/>
        <end position="284"/>
    </location>
</feature>
<proteinExistence type="predicted"/>
<sequence length="401" mass="43471">MTAYIALSWWVLQKSGSALQFSMILAPVAAIQIFLPPLIAPLVDRYSRKAIMILCDVLRLFTSLSVFLMMHFDYFNISALVFISCLGAIFTAGFESSVAGLTKFLVSEKDLPSGMQTAQVFSGLKSFVNPAVSGTILGLYGPAMAVLFNIASYGFALLFNSLLELKGPILSKTSLTSKESFALWWKDLHAGFSSLFQAKVIFHALLLSATFQFMFSHLHVTLPVLILKERMLPAWNLGVVESALGIGAMVGAVTLGNGQKMLPGRLLWVVSFILAGASIFLLGFSKSLAIGVVVLFASMIFMSWLNIQFQTKISVAIPAQYVGRIFTFIGVFMSGTLPIGISMAGGLVEKYGASTVIASSGITAILLFPLIFLVPFLNTFLTKPNEELAGFIAEKYPQAFK</sequence>
<dbReference type="Gene3D" id="1.20.1250.20">
    <property type="entry name" value="MFS general substrate transporter like domains"/>
    <property type="match status" value="1"/>
</dbReference>
<feature type="transmembrane region" description="Helical" evidence="6">
    <location>
        <begin position="200"/>
        <end position="222"/>
    </location>
</feature>
<comment type="subcellular location">
    <subcellularLocation>
        <location evidence="1">Cell membrane</location>
        <topology evidence="1">Multi-pass membrane protein</topology>
    </subcellularLocation>
</comment>
<protein>
    <submittedName>
        <fullName evidence="7">MFS transporter</fullName>
    </submittedName>
</protein>
<feature type="transmembrane region" description="Helical" evidence="6">
    <location>
        <begin position="290"/>
        <end position="309"/>
    </location>
</feature>
<dbReference type="PANTHER" id="PTHR23513:SF6">
    <property type="entry name" value="MAJOR FACILITATOR SUPERFAMILY ASSOCIATED DOMAIN-CONTAINING PROTEIN"/>
    <property type="match status" value="1"/>
</dbReference>
<dbReference type="Proteomes" id="UP000830116">
    <property type="component" value="Chromosome"/>
</dbReference>
<evidence type="ECO:0000256" key="4">
    <source>
        <dbReference type="ARBA" id="ARBA00022989"/>
    </source>
</evidence>
<feature type="transmembrane region" description="Helical" evidence="6">
    <location>
        <begin position="356"/>
        <end position="377"/>
    </location>
</feature>
<dbReference type="CDD" id="cd06173">
    <property type="entry name" value="MFS_MefA_like"/>
    <property type="match status" value="1"/>
</dbReference>
<dbReference type="Pfam" id="PF07690">
    <property type="entry name" value="MFS_1"/>
    <property type="match status" value="1"/>
</dbReference>